<evidence type="ECO:0000256" key="1">
    <source>
        <dbReference type="SAM" id="MobiDB-lite"/>
    </source>
</evidence>
<dbReference type="EMBL" id="JARBHB010000003">
    <property type="protein sequence ID" value="KAJ8891248.1"/>
    <property type="molecule type" value="Genomic_DNA"/>
</dbReference>
<gene>
    <name evidence="2" type="ORF">PR048_010764</name>
</gene>
<dbReference type="Proteomes" id="UP001159363">
    <property type="component" value="Chromosome 3"/>
</dbReference>
<comment type="caution">
    <text evidence="2">The sequence shown here is derived from an EMBL/GenBank/DDBJ whole genome shotgun (WGS) entry which is preliminary data.</text>
</comment>
<evidence type="ECO:0000313" key="3">
    <source>
        <dbReference type="Proteomes" id="UP001159363"/>
    </source>
</evidence>
<proteinExistence type="predicted"/>
<protein>
    <submittedName>
        <fullName evidence="2">Uncharacterized protein</fullName>
    </submittedName>
</protein>
<feature type="region of interest" description="Disordered" evidence="1">
    <location>
        <begin position="283"/>
        <end position="307"/>
    </location>
</feature>
<keyword evidence="3" id="KW-1185">Reference proteome</keyword>
<accession>A0ABQ9I5K0</accession>
<reference evidence="2 3" key="1">
    <citation type="submission" date="2023-02" db="EMBL/GenBank/DDBJ databases">
        <title>LHISI_Scaffold_Assembly.</title>
        <authorList>
            <person name="Stuart O.P."/>
            <person name="Cleave R."/>
            <person name="Magrath M.J.L."/>
            <person name="Mikheyev A.S."/>
        </authorList>
    </citation>
    <scope>NUCLEOTIDE SEQUENCE [LARGE SCALE GENOMIC DNA]</scope>
    <source>
        <strain evidence="2">Daus_M_001</strain>
        <tissue evidence="2">Leg muscle</tissue>
    </source>
</reference>
<evidence type="ECO:0000313" key="2">
    <source>
        <dbReference type="EMBL" id="KAJ8891248.1"/>
    </source>
</evidence>
<sequence>MNFISISIPVLNSNGSTVFRVDLRCDLGLSFEPPLKLPGMRRRGEGKTVSGGGEWGVWTSMYYPYYFPQSSVGQCSQDRLGIVQKIETGYWGKDGVVSDVIDSIVVRLDYSSYSSSASGACSSISEPENPGSPSAIPGAIHEAAFTVDKSSFMIAFTCPIIRTCNSLRVAAVDFHTMASVELRGCGCGWRSSARLGRARQSSTRLRGCSDAVNSGLTNVPEGARQLRPLILQACVCFRMLVAGYSHGRHHYCGTVTYSMCECLHVTNRRITILHGATVAERLARSPPTKAHRAQSPSGSPDLRKGESCWTMPLVGGSSRRSPISPVPSFRAHSILTSITLIGSQDLAQLTCRLTHYKNALLPFQMAYHPCWLLCSYKHVPDKGQIHPRAEGVASQ</sequence>
<name>A0ABQ9I5K0_9NEOP</name>
<organism evidence="2 3">
    <name type="scientific">Dryococelus australis</name>
    <dbReference type="NCBI Taxonomy" id="614101"/>
    <lineage>
        <taxon>Eukaryota</taxon>
        <taxon>Metazoa</taxon>
        <taxon>Ecdysozoa</taxon>
        <taxon>Arthropoda</taxon>
        <taxon>Hexapoda</taxon>
        <taxon>Insecta</taxon>
        <taxon>Pterygota</taxon>
        <taxon>Neoptera</taxon>
        <taxon>Polyneoptera</taxon>
        <taxon>Phasmatodea</taxon>
        <taxon>Verophasmatodea</taxon>
        <taxon>Anareolatae</taxon>
        <taxon>Phasmatidae</taxon>
        <taxon>Eurycanthinae</taxon>
        <taxon>Dryococelus</taxon>
    </lineage>
</organism>